<keyword evidence="9" id="KW-1185">Reference proteome</keyword>
<evidence type="ECO:0000256" key="6">
    <source>
        <dbReference type="SAM" id="MobiDB-lite"/>
    </source>
</evidence>
<dbReference type="GO" id="GO:0042026">
    <property type="term" value="P:protein refolding"/>
    <property type="evidence" value="ECO:0007669"/>
    <property type="project" value="TreeGrafter"/>
</dbReference>
<dbReference type="InterPro" id="IPR002939">
    <property type="entry name" value="DnaJ_C"/>
</dbReference>
<dbReference type="InParanoid" id="F0YJR8"/>
<keyword evidence="2" id="KW-0677">Repeat</keyword>
<dbReference type="InterPro" id="IPR008971">
    <property type="entry name" value="HSP40/DnaJ_pept-bd"/>
</dbReference>
<feature type="compositionally biased region" description="Basic residues" evidence="6">
    <location>
        <begin position="10"/>
        <end position="21"/>
    </location>
</feature>
<dbReference type="GeneID" id="20221126"/>
<evidence type="ECO:0000259" key="7">
    <source>
        <dbReference type="PROSITE" id="PS50076"/>
    </source>
</evidence>
<dbReference type="GO" id="GO:0005524">
    <property type="term" value="F:ATP binding"/>
    <property type="evidence" value="ECO:0007669"/>
    <property type="project" value="InterPro"/>
</dbReference>
<keyword evidence="3" id="KW-0863">Zinc-finger</keyword>
<dbReference type="InterPro" id="IPR012724">
    <property type="entry name" value="DnaJ"/>
</dbReference>
<dbReference type="CDD" id="cd10747">
    <property type="entry name" value="DnaJ_C"/>
    <property type="match status" value="1"/>
</dbReference>
<evidence type="ECO:0000256" key="2">
    <source>
        <dbReference type="ARBA" id="ARBA00022737"/>
    </source>
</evidence>
<dbReference type="Pfam" id="PF01556">
    <property type="entry name" value="DnaJ_C"/>
    <property type="match status" value="1"/>
</dbReference>
<dbReference type="OrthoDB" id="10256793at2759"/>
<sequence>MLRPSLLRTAARRAGHPRQRRSYALAASPRCLPATPSDRRGPTSSSSAYCRYGTSRGLSSRAKRDYYEVLGLSKGASDAEVKKAYRQLAKKHHPDTNQGDPDATKKFQEASEAYEVLSDAEKRRGYDMYGHAAQDFGGGGPGGPGGDPFESFRRGFGGGQGGPFGGGGGFGGQPGNEQFEDLLNEFFGGGGRRRRGPRRGADLQLALRLSFMEAARGVESKAIEWHDVGRDGRRGDRRSVDVAVPPGVDTGMQIRLSGKGGAGDAGAPAGDLFVQIEVEPDPYFDRDGADVHVDLELDFADAALGATKDVLTLDGIVEIKIPPGTQPDTKLRLRGKGLPVMNSRGRGNQIVRVHLAVPQALSPKQRELLEAFRADAGEPKTTAQAALDRLRAFFSG</sequence>
<dbReference type="OMA" id="MATDYYA"/>
<dbReference type="RefSeq" id="XP_009040749.1">
    <property type="nucleotide sequence ID" value="XM_009042501.1"/>
</dbReference>
<dbReference type="eggNOG" id="KOG0715">
    <property type="taxonomic scope" value="Eukaryota"/>
</dbReference>
<dbReference type="SUPFAM" id="SSF49493">
    <property type="entry name" value="HSP40/DnaJ peptide-binding domain"/>
    <property type="match status" value="2"/>
</dbReference>
<dbReference type="EMBL" id="GL833149">
    <property type="protein sequence ID" value="EGB04644.1"/>
    <property type="molecule type" value="Genomic_DNA"/>
</dbReference>
<dbReference type="PRINTS" id="PR00625">
    <property type="entry name" value="JDOMAIN"/>
</dbReference>
<gene>
    <name evidence="8" type="ORF">AURANDRAFT_32332</name>
</gene>
<dbReference type="Gene3D" id="2.60.260.20">
    <property type="entry name" value="Urease metallochaperone UreE, N-terminal domain"/>
    <property type="match status" value="2"/>
</dbReference>
<name>F0YJR8_AURAN</name>
<dbReference type="PANTHER" id="PTHR43096">
    <property type="entry name" value="DNAJ HOMOLOG 1, MITOCHONDRIAL-RELATED"/>
    <property type="match status" value="1"/>
</dbReference>
<reference evidence="8 9" key="1">
    <citation type="journal article" date="2011" name="Proc. Natl. Acad. Sci. U.S.A.">
        <title>Niche of harmful alga Aureococcus anophagefferens revealed through ecogenomics.</title>
        <authorList>
            <person name="Gobler C.J."/>
            <person name="Berry D.L."/>
            <person name="Dyhrman S.T."/>
            <person name="Wilhelm S.W."/>
            <person name="Salamov A."/>
            <person name="Lobanov A.V."/>
            <person name="Zhang Y."/>
            <person name="Collier J.L."/>
            <person name="Wurch L.L."/>
            <person name="Kustka A.B."/>
            <person name="Dill B.D."/>
            <person name="Shah M."/>
            <person name="VerBerkmoes N.C."/>
            <person name="Kuo A."/>
            <person name="Terry A."/>
            <person name="Pangilinan J."/>
            <person name="Lindquist E.A."/>
            <person name="Lucas S."/>
            <person name="Paulsen I.T."/>
            <person name="Hattenrath-Lehmann T.K."/>
            <person name="Talmage S.C."/>
            <person name="Walker E.A."/>
            <person name="Koch F."/>
            <person name="Burson A.M."/>
            <person name="Marcoval M.A."/>
            <person name="Tang Y.Z."/>
            <person name="Lecleir G.R."/>
            <person name="Coyne K.J."/>
            <person name="Berg G.M."/>
            <person name="Bertrand E.M."/>
            <person name="Saito M.A."/>
            <person name="Gladyshev V.N."/>
            <person name="Grigoriev I.V."/>
        </authorList>
    </citation>
    <scope>NUCLEOTIDE SEQUENCE [LARGE SCALE GENOMIC DNA]</scope>
    <source>
        <strain evidence="9">CCMP 1984</strain>
    </source>
</reference>
<dbReference type="GO" id="GO:0005737">
    <property type="term" value="C:cytoplasm"/>
    <property type="evidence" value="ECO:0007669"/>
    <property type="project" value="TreeGrafter"/>
</dbReference>
<evidence type="ECO:0000256" key="4">
    <source>
        <dbReference type="ARBA" id="ARBA00022833"/>
    </source>
</evidence>
<evidence type="ECO:0000256" key="1">
    <source>
        <dbReference type="ARBA" id="ARBA00022723"/>
    </source>
</evidence>
<keyword evidence="1" id="KW-0479">Metal-binding</keyword>
<feature type="compositionally biased region" description="Gly residues" evidence="6">
    <location>
        <begin position="157"/>
        <end position="174"/>
    </location>
</feature>
<evidence type="ECO:0000313" key="9">
    <source>
        <dbReference type="Proteomes" id="UP000002729"/>
    </source>
</evidence>
<dbReference type="GO" id="GO:0009408">
    <property type="term" value="P:response to heat"/>
    <property type="evidence" value="ECO:0007669"/>
    <property type="project" value="InterPro"/>
</dbReference>
<dbReference type="AlphaFoldDB" id="F0YJR8"/>
<dbReference type="SMART" id="SM00271">
    <property type="entry name" value="DnaJ"/>
    <property type="match status" value="1"/>
</dbReference>
<dbReference type="InterPro" id="IPR018253">
    <property type="entry name" value="DnaJ_domain_CS"/>
</dbReference>
<feature type="region of interest" description="Disordered" evidence="6">
    <location>
        <begin position="1"/>
        <end position="48"/>
    </location>
</feature>
<dbReference type="SUPFAM" id="SSF46565">
    <property type="entry name" value="Chaperone J-domain"/>
    <property type="match status" value="1"/>
</dbReference>
<dbReference type="KEGG" id="aaf:AURANDRAFT_32332"/>
<dbReference type="PROSITE" id="PS50076">
    <property type="entry name" value="DNAJ_2"/>
    <property type="match status" value="1"/>
</dbReference>
<dbReference type="GO" id="GO:0051082">
    <property type="term" value="F:unfolded protein binding"/>
    <property type="evidence" value="ECO:0007669"/>
    <property type="project" value="InterPro"/>
</dbReference>
<dbReference type="PANTHER" id="PTHR43096:SF52">
    <property type="entry name" value="DNAJ HOMOLOG 1, MITOCHONDRIAL-RELATED"/>
    <property type="match status" value="1"/>
</dbReference>
<feature type="region of interest" description="Disordered" evidence="6">
    <location>
        <begin position="157"/>
        <end position="178"/>
    </location>
</feature>
<evidence type="ECO:0000256" key="3">
    <source>
        <dbReference type="ARBA" id="ARBA00022771"/>
    </source>
</evidence>
<evidence type="ECO:0000256" key="5">
    <source>
        <dbReference type="ARBA" id="ARBA00023186"/>
    </source>
</evidence>
<evidence type="ECO:0000313" key="8">
    <source>
        <dbReference type="EMBL" id="EGB04644.1"/>
    </source>
</evidence>
<dbReference type="Proteomes" id="UP000002729">
    <property type="component" value="Unassembled WGS sequence"/>
</dbReference>
<feature type="domain" description="J" evidence="7">
    <location>
        <begin position="65"/>
        <end position="130"/>
    </location>
</feature>
<keyword evidence="5" id="KW-0143">Chaperone</keyword>
<dbReference type="FunFam" id="2.60.260.20:FF:000009">
    <property type="entry name" value="Putative Mitochondrial DnaJ chaperone"/>
    <property type="match status" value="1"/>
</dbReference>
<dbReference type="InterPro" id="IPR036869">
    <property type="entry name" value="J_dom_sf"/>
</dbReference>
<keyword evidence="4" id="KW-0862">Zinc</keyword>
<protein>
    <recommendedName>
        <fullName evidence="7">J domain-containing protein</fullName>
    </recommendedName>
</protein>
<dbReference type="PROSITE" id="PS00636">
    <property type="entry name" value="DNAJ_1"/>
    <property type="match status" value="1"/>
</dbReference>
<accession>F0YJR8</accession>
<dbReference type="InterPro" id="IPR001623">
    <property type="entry name" value="DnaJ_domain"/>
</dbReference>
<dbReference type="HAMAP" id="MF_01152">
    <property type="entry name" value="DnaJ"/>
    <property type="match status" value="1"/>
</dbReference>
<proteinExistence type="inferred from homology"/>
<organism evidence="9">
    <name type="scientific">Aureococcus anophagefferens</name>
    <name type="common">Harmful bloom alga</name>
    <dbReference type="NCBI Taxonomy" id="44056"/>
    <lineage>
        <taxon>Eukaryota</taxon>
        <taxon>Sar</taxon>
        <taxon>Stramenopiles</taxon>
        <taxon>Ochrophyta</taxon>
        <taxon>Pelagophyceae</taxon>
        <taxon>Pelagomonadales</taxon>
        <taxon>Pelagomonadaceae</taxon>
        <taxon>Aureococcus</taxon>
    </lineage>
</organism>
<dbReference type="FunFam" id="2.60.260.20:FF:000005">
    <property type="entry name" value="Chaperone protein dnaJ 1, mitochondrial"/>
    <property type="match status" value="1"/>
</dbReference>
<dbReference type="CDD" id="cd06257">
    <property type="entry name" value="DnaJ"/>
    <property type="match status" value="1"/>
</dbReference>
<dbReference type="Gene3D" id="1.10.287.110">
    <property type="entry name" value="DnaJ domain"/>
    <property type="match status" value="1"/>
</dbReference>
<dbReference type="GO" id="GO:0008270">
    <property type="term" value="F:zinc ion binding"/>
    <property type="evidence" value="ECO:0007669"/>
    <property type="project" value="UniProtKB-KW"/>
</dbReference>
<dbReference type="Pfam" id="PF00226">
    <property type="entry name" value="DnaJ"/>
    <property type="match status" value="1"/>
</dbReference>